<evidence type="ECO:0000313" key="2">
    <source>
        <dbReference type="Proteomes" id="UP001647436"/>
    </source>
</evidence>
<reference evidence="1 2" key="1">
    <citation type="submission" date="2020-03" db="EMBL/GenBank/DDBJ databases">
        <title>The role of nitrogen metabolism on polyethylene biodegradation.</title>
        <authorList>
            <person name="Peixoto J."/>
            <person name="Vizzotto C.S."/>
            <person name="Ramos A."/>
            <person name="Alves G."/>
            <person name="Steindorff A."/>
            <person name="Kruger R."/>
        </authorList>
    </citation>
    <scope>NUCLEOTIDE SEQUENCE [LARGE SCALE GENOMIC DNA]</scope>
    <source>
        <strain evidence="1 2">PE63</strain>
    </source>
</reference>
<evidence type="ECO:0000313" key="1">
    <source>
        <dbReference type="EMBL" id="MBS3018701.1"/>
    </source>
</evidence>
<dbReference type="EMBL" id="JAANES010000001">
    <property type="protein sequence ID" value="MBS3018701.1"/>
    <property type="molecule type" value="Genomic_DNA"/>
</dbReference>
<organism evidence="1 2">
    <name type="scientific">Comamonas brasiliensis</name>
    <dbReference type="NCBI Taxonomy" id="1812482"/>
    <lineage>
        <taxon>Bacteria</taxon>
        <taxon>Pseudomonadati</taxon>
        <taxon>Pseudomonadota</taxon>
        <taxon>Betaproteobacteria</taxon>
        <taxon>Burkholderiales</taxon>
        <taxon>Comamonadaceae</taxon>
        <taxon>Comamonas</taxon>
    </lineage>
</organism>
<protein>
    <submittedName>
        <fullName evidence="1">Uncharacterized protein</fullName>
    </submittedName>
</protein>
<name>A0ABS5LQY0_9BURK</name>
<keyword evidence="2" id="KW-1185">Reference proteome</keyword>
<comment type="caution">
    <text evidence="1">The sequence shown here is derived from an EMBL/GenBank/DDBJ whole genome shotgun (WGS) entry which is preliminary data.</text>
</comment>
<dbReference type="Proteomes" id="UP001647436">
    <property type="component" value="Unassembled WGS sequence"/>
</dbReference>
<proteinExistence type="predicted"/>
<sequence>MTYSRTKDVHVTAYVRTRRGRLEYVCAHWRSSPGQAELF</sequence>
<accession>A0ABS5LQY0</accession>
<gene>
    <name evidence="1" type="ORF">DJFAAGMI_01433</name>
</gene>